<dbReference type="EMBL" id="CAXKWB010019567">
    <property type="protein sequence ID" value="CAL4122122.1"/>
    <property type="molecule type" value="Genomic_DNA"/>
</dbReference>
<organism evidence="1 2">
    <name type="scientific">Meganyctiphanes norvegica</name>
    <name type="common">Northern krill</name>
    <name type="synonym">Thysanopoda norvegica</name>
    <dbReference type="NCBI Taxonomy" id="48144"/>
    <lineage>
        <taxon>Eukaryota</taxon>
        <taxon>Metazoa</taxon>
        <taxon>Ecdysozoa</taxon>
        <taxon>Arthropoda</taxon>
        <taxon>Crustacea</taxon>
        <taxon>Multicrustacea</taxon>
        <taxon>Malacostraca</taxon>
        <taxon>Eumalacostraca</taxon>
        <taxon>Eucarida</taxon>
        <taxon>Euphausiacea</taxon>
        <taxon>Euphausiidae</taxon>
        <taxon>Meganyctiphanes</taxon>
    </lineage>
</organism>
<proteinExistence type="predicted"/>
<sequence length="281" mass="33133">MEDFNETIDRALKLPSNAEKWHAKELKEVIEKIKTLYKKGLLTTEMFSRFKNIINTLSMNTRGKSLSDSHGKRYLIGDLITMVNDVKYSDDQGNLEQNKQPNLNIIDDILDKSKKARKCGDWFLHVASNHECLSDDVCNSWCNMSLELGNYADFIDDILGLDKGLDKVEMYNLYLEYKRCIEHHLREIHHFEMRLEKSSRRYKCLEANEPKFKRCRSCSSEHKTPLCEMCGWPTQWLKTFQKNGVHIREASDWTDKYIWYNEMNTIPNKICWGTRDQVAEN</sequence>
<gene>
    <name evidence="1" type="ORF">MNOR_LOCUS22844</name>
</gene>
<keyword evidence="2" id="KW-1185">Reference proteome</keyword>
<reference evidence="1 2" key="1">
    <citation type="submission" date="2024-05" db="EMBL/GenBank/DDBJ databases">
        <authorList>
            <person name="Wallberg A."/>
        </authorList>
    </citation>
    <scope>NUCLEOTIDE SEQUENCE [LARGE SCALE GENOMIC DNA]</scope>
</reference>
<comment type="caution">
    <text evidence="1">The sequence shown here is derived from an EMBL/GenBank/DDBJ whole genome shotgun (WGS) entry which is preliminary data.</text>
</comment>
<dbReference type="AlphaFoldDB" id="A0AAV2RDA6"/>
<protein>
    <submittedName>
        <fullName evidence="1">Uncharacterized protein</fullName>
    </submittedName>
</protein>
<accession>A0AAV2RDA6</accession>
<evidence type="ECO:0000313" key="1">
    <source>
        <dbReference type="EMBL" id="CAL4122122.1"/>
    </source>
</evidence>
<name>A0AAV2RDA6_MEGNR</name>
<dbReference type="Proteomes" id="UP001497623">
    <property type="component" value="Unassembled WGS sequence"/>
</dbReference>
<evidence type="ECO:0000313" key="2">
    <source>
        <dbReference type="Proteomes" id="UP001497623"/>
    </source>
</evidence>